<feature type="compositionally biased region" description="Gly residues" evidence="7">
    <location>
        <begin position="281"/>
        <end position="299"/>
    </location>
</feature>
<dbReference type="AlphaFoldDB" id="A0A4D9DCV8"/>
<comment type="similarity">
    <text evidence="1 6">Belongs to the eukaryotic initiation factor 4E family.</text>
</comment>
<keyword evidence="2 6" id="KW-0396">Initiation factor</keyword>
<dbReference type="PANTHER" id="PTHR11960">
    <property type="entry name" value="EUKARYOTIC TRANSLATION INITIATION FACTOR 4E RELATED"/>
    <property type="match status" value="1"/>
</dbReference>
<evidence type="ECO:0000256" key="6">
    <source>
        <dbReference type="RuleBase" id="RU004374"/>
    </source>
</evidence>
<feature type="compositionally biased region" description="Low complexity" evidence="7">
    <location>
        <begin position="269"/>
        <end position="280"/>
    </location>
</feature>
<feature type="region of interest" description="Disordered" evidence="7">
    <location>
        <begin position="265"/>
        <end position="314"/>
    </location>
</feature>
<evidence type="ECO:0000313" key="8">
    <source>
        <dbReference type="EMBL" id="TFJ86369.1"/>
    </source>
</evidence>
<dbReference type="GO" id="GO:0003743">
    <property type="term" value="F:translation initiation factor activity"/>
    <property type="evidence" value="ECO:0007669"/>
    <property type="project" value="UniProtKB-KW"/>
</dbReference>
<dbReference type="Gene3D" id="3.30.760.10">
    <property type="entry name" value="RNA Cap, Translation Initiation Factor Eif4e"/>
    <property type="match status" value="1"/>
</dbReference>
<sequence>MRQFFILEHPPDHRRLPGVVPDKVGSICDRAAAWTCTDDVMDNGTTSSSSSSISSTNGQDHPLQQPWQLYLHYPTVTQALESYGKEAYQALCEFSTVEGFWTYFHHLPKPSDVFTEMVPGAQPAQLSRRKLDGKNLEAFGLFKKGVKPEWEDALNLKGGHWECRRDFDLPSLDRMWTSTVLALIGETLEDGSVITGVRVVDKCKFKRAEYRLELWTSTKEAGVNDEIRERLREAMKEGLVEGGMEAGVVPDFVWKDHSESVVTAGEGYSGSTTSLSVSTGREGGGGGGAGGGEGRGAGGLSSAMRDKVFGKVKA</sequence>
<dbReference type="Proteomes" id="UP000355283">
    <property type="component" value="Unassembled WGS sequence"/>
</dbReference>
<evidence type="ECO:0000256" key="5">
    <source>
        <dbReference type="ARBA" id="ARBA00022917"/>
    </source>
</evidence>
<reference evidence="8 9" key="1">
    <citation type="submission" date="2019-01" db="EMBL/GenBank/DDBJ databases">
        <title>Nuclear Genome Assembly of the Microalgal Biofuel strain Nannochloropsis salina CCMP1776.</title>
        <authorList>
            <person name="Hovde B."/>
        </authorList>
    </citation>
    <scope>NUCLEOTIDE SEQUENCE [LARGE SCALE GENOMIC DNA]</scope>
    <source>
        <strain evidence="8 9">CCMP1776</strain>
    </source>
</reference>
<dbReference type="SUPFAM" id="SSF55418">
    <property type="entry name" value="eIF4e-like"/>
    <property type="match status" value="1"/>
</dbReference>
<protein>
    <submittedName>
        <fullName evidence="8">Uncharacterized protein</fullName>
    </submittedName>
</protein>
<comment type="caution">
    <text evidence="8">The sequence shown here is derived from an EMBL/GenBank/DDBJ whole genome shotgun (WGS) entry which is preliminary data.</text>
</comment>
<dbReference type="GO" id="GO:0006417">
    <property type="term" value="P:regulation of translation"/>
    <property type="evidence" value="ECO:0007669"/>
    <property type="project" value="UniProtKB-KW"/>
</dbReference>
<accession>A0A4D9DCV8</accession>
<evidence type="ECO:0000256" key="1">
    <source>
        <dbReference type="ARBA" id="ARBA00009860"/>
    </source>
</evidence>
<keyword evidence="9" id="KW-1185">Reference proteome</keyword>
<dbReference type="PANTHER" id="PTHR11960:SF8">
    <property type="entry name" value="EUKARYOTIC TRANSLATION INITIATION FACTOR 4E1-RELATED"/>
    <property type="match status" value="1"/>
</dbReference>
<dbReference type="InterPro" id="IPR023398">
    <property type="entry name" value="TIF_eIF4e-like"/>
</dbReference>
<evidence type="ECO:0000313" key="9">
    <source>
        <dbReference type="Proteomes" id="UP000355283"/>
    </source>
</evidence>
<name>A0A4D9DCV8_9STRA</name>
<dbReference type="Pfam" id="PF01652">
    <property type="entry name" value="IF4E"/>
    <property type="match status" value="1"/>
</dbReference>
<dbReference type="GO" id="GO:0016281">
    <property type="term" value="C:eukaryotic translation initiation factor 4F complex"/>
    <property type="evidence" value="ECO:0007669"/>
    <property type="project" value="TreeGrafter"/>
</dbReference>
<evidence type="ECO:0000256" key="3">
    <source>
        <dbReference type="ARBA" id="ARBA00022845"/>
    </source>
</evidence>
<evidence type="ECO:0000256" key="2">
    <source>
        <dbReference type="ARBA" id="ARBA00022540"/>
    </source>
</evidence>
<feature type="compositionally biased region" description="Basic and acidic residues" evidence="7">
    <location>
        <begin position="304"/>
        <end position="314"/>
    </location>
</feature>
<keyword evidence="5 6" id="KW-0648">Protein biosynthesis</keyword>
<dbReference type="EMBL" id="SDOX01000009">
    <property type="protein sequence ID" value="TFJ86369.1"/>
    <property type="molecule type" value="Genomic_DNA"/>
</dbReference>
<keyword evidence="3" id="KW-0810">Translation regulation</keyword>
<evidence type="ECO:0000256" key="7">
    <source>
        <dbReference type="SAM" id="MobiDB-lite"/>
    </source>
</evidence>
<organism evidence="8 9">
    <name type="scientific">Nannochloropsis salina CCMP1776</name>
    <dbReference type="NCBI Taxonomy" id="1027361"/>
    <lineage>
        <taxon>Eukaryota</taxon>
        <taxon>Sar</taxon>
        <taxon>Stramenopiles</taxon>
        <taxon>Ochrophyta</taxon>
        <taxon>Eustigmatophyceae</taxon>
        <taxon>Eustigmatales</taxon>
        <taxon>Monodopsidaceae</taxon>
        <taxon>Microchloropsis</taxon>
        <taxon>Microchloropsis salina</taxon>
    </lineage>
</organism>
<gene>
    <name evidence="8" type="ORF">NSK_002577</name>
</gene>
<dbReference type="InterPro" id="IPR001040">
    <property type="entry name" value="TIF_eIF_4E"/>
</dbReference>
<proteinExistence type="inferred from homology"/>
<dbReference type="OrthoDB" id="590761at2759"/>
<evidence type="ECO:0000256" key="4">
    <source>
        <dbReference type="ARBA" id="ARBA00022884"/>
    </source>
</evidence>
<keyword evidence="4 6" id="KW-0694">RNA-binding</keyword>
<dbReference type="GO" id="GO:0000340">
    <property type="term" value="F:RNA 7-methylguanosine cap binding"/>
    <property type="evidence" value="ECO:0007669"/>
    <property type="project" value="TreeGrafter"/>
</dbReference>